<dbReference type="Pfam" id="PF07690">
    <property type="entry name" value="MFS_1"/>
    <property type="match status" value="1"/>
</dbReference>
<evidence type="ECO:0000259" key="7">
    <source>
        <dbReference type="PROSITE" id="PS50850"/>
    </source>
</evidence>
<feature type="transmembrane region" description="Helical" evidence="6">
    <location>
        <begin position="71"/>
        <end position="90"/>
    </location>
</feature>
<dbReference type="Proteomes" id="UP000606044">
    <property type="component" value="Unassembled WGS sequence"/>
</dbReference>
<evidence type="ECO:0000256" key="6">
    <source>
        <dbReference type="SAM" id="Phobius"/>
    </source>
</evidence>
<evidence type="ECO:0000256" key="3">
    <source>
        <dbReference type="ARBA" id="ARBA00022692"/>
    </source>
</evidence>
<dbReference type="GO" id="GO:0022857">
    <property type="term" value="F:transmembrane transporter activity"/>
    <property type="evidence" value="ECO:0007669"/>
    <property type="project" value="InterPro"/>
</dbReference>
<dbReference type="InterPro" id="IPR011701">
    <property type="entry name" value="MFS"/>
</dbReference>
<feature type="transmembrane region" description="Helical" evidence="6">
    <location>
        <begin position="7"/>
        <end position="29"/>
    </location>
</feature>
<keyword evidence="3 6" id="KW-0812">Transmembrane</keyword>
<feature type="transmembrane region" description="Helical" evidence="6">
    <location>
        <begin position="271"/>
        <end position="290"/>
    </location>
</feature>
<evidence type="ECO:0000256" key="1">
    <source>
        <dbReference type="ARBA" id="ARBA00004651"/>
    </source>
</evidence>
<feature type="transmembrane region" description="Helical" evidence="6">
    <location>
        <begin position="41"/>
        <end position="64"/>
    </location>
</feature>
<comment type="subcellular location">
    <subcellularLocation>
        <location evidence="1">Cell membrane</location>
        <topology evidence="1">Multi-pass membrane protein</topology>
    </subcellularLocation>
</comment>
<dbReference type="Gene3D" id="1.20.1250.20">
    <property type="entry name" value="MFS general substrate transporter like domains"/>
    <property type="match status" value="1"/>
</dbReference>
<reference evidence="8" key="1">
    <citation type="journal article" date="2014" name="Int. J. Syst. Evol. Microbiol.">
        <title>Complete genome sequence of Corynebacterium casei LMG S-19264T (=DSM 44701T), isolated from a smear-ripened cheese.</title>
        <authorList>
            <consortium name="US DOE Joint Genome Institute (JGI-PGF)"/>
            <person name="Walter F."/>
            <person name="Albersmeier A."/>
            <person name="Kalinowski J."/>
            <person name="Ruckert C."/>
        </authorList>
    </citation>
    <scope>NUCLEOTIDE SEQUENCE</scope>
    <source>
        <strain evidence="8">CCM 7897</strain>
    </source>
</reference>
<evidence type="ECO:0000256" key="2">
    <source>
        <dbReference type="ARBA" id="ARBA00022475"/>
    </source>
</evidence>
<evidence type="ECO:0000313" key="8">
    <source>
        <dbReference type="EMBL" id="GGF86048.1"/>
    </source>
</evidence>
<feature type="transmembrane region" description="Helical" evidence="6">
    <location>
        <begin position="324"/>
        <end position="346"/>
    </location>
</feature>
<comment type="caution">
    <text evidence="8">The sequence shown here is derived from an EMBL/GenBank/DDBJ whole genome shotgun (WGS) entry which is preliminary data.</text>
</comment>
<feature type="transmembrane region" description="Helical" evidence="6">
    <location>
        <begin position="238"/>
        <end position="259"/>
    </location>
</feature>
<dbReference type="PANTHER" id="PTHR43124">
    <property type="entry name" value="PURINE EFFLUX PUMP PBUE"/>
    <property type="match status" value="1"/>
</dbReference>
<gene>
    <name evidence="8" type="ORF">GCM10007301_52410</name>
</gene>
<feature type="transmembrane region" description="Helical" evidence="6">
    <location>
        <begin position="296"/>
        <end position="317"/>
    </location>
</feature>
<keyword evidence="5 6" id="KW-0472">Membrane</keyword>
<keyword evidence="2" id="KW-1003">Cell membrane</keyword>
<dbReference type="PANTHER" id="PTHR43124:SF10">
    <property type="entry name" value="PURINE EFFLUX PUMP PBUE"/>
    <property type="match status" value="1"/>
</dbReference>
<dbReference type="PROSITE" id="PS50850">
    <property type="entry name" value="MFS"/>
    <property type="match status" value="1"/>
</dbReference>
<feature type="transmembrane region" description="Helical" evidence="6">
    <location>
        <begin position="205"/>
        <end position="226"/>
    </location>
</feature>
<keyword evidence="4 6" id="KW-1133">Transmembrane helix</keyword>
<keyword evidence="9" id="KW-1185">Reference proteome</keyword>
<dbReference type="GO" id="GO:0005886">
    <property type="term" value="C:plasma membrane"/>
    <property type="evidence" value="ECO:0007669"/>
    <property type="project" value="UniProtKB-SubCell"/>
</dbReference>
<feature type="domain" description="Major facilitator superfamily (MFS) profile" evidence="7">
    <location>
        <begin position="6"/>
        <end position="388"/>
    </location>
</feature>
<dbReference type="SUPFAM" id="SSF103473">
    <property type="entry name" value="MFS general substrate transporter"/>
    <property type="match status" value="1"/>
</dbReference>
<protein>
    <submittedName>
        <fullName evidence="8">MFS transporter</fullName>
    </submittedName>
</protein>
<dbReference type="CDD" id="cd17324">
    <property type="entry name" value="MFS_NepI_like"/>
    <property type="match status" value="1"/>
</dbReference>
<dbReference type="InterPro" id="IPR020846">
    <property type="entry name" value="MFS_dom"/>
</dbReference>
<dbReference type="RefSeq" id="WP_188583829.1">
    <property type="nucleotide sequence ID" value="NZ_BMCT01000011.1"/>
</dbReference>
<accession>A0A917CEA7</accession>
<dbReference type="InterPro" id="IPR050189">
    <property type="entry name" value="MFS_Efflux_Transporters"/>
</dbReference>
<feature type="transmembrane region" description="Helical" evidence="6">
    <location>
        <begin position="129"/>
        <end position="150"/>
    </location>
</feature>
<dbReference type="AlphaFoldDB" id="A0A917CEA7"/>
<feature type="transmembrane region" description="Helical" evidence="6">
    <location>
        <begin position="162"/>
        <end position="184"/>
    </location>
</feature>
<dbReference type="EMBL" id="BMCT01000011">
    <property type="protein sequence ID" value="GGF86048.1"/>
    <property type="molecule type" value="Genomic_DNA"/>
</dbReference>
<name>A0A917CEA7_9HYPH</name>
<evidence type="ECO:0000256" key="5">
    <source>
        <dbReference type="ARBA" id="ARBA00023136"/>
    </source>
</evidence>
<feature type="transmembrane region" description="Helical" evidence="6">
    <location>
        <begin position="102"/>
        <end position="122"/>
    </location>
</feature>
<feature type="transmembrane region" description="Helical" evidence="6">
    <location>
        <begin position="366"/>
        <end position="383"/>
    </location>
</feature>
<evidence type="ECO:0000256" key="4">
    <source>
        <dbReference type="ARBA" id="ARBA00022989"/>
    </source>
</evidence>
<reference evidence="8" key="2">
    <citation type="submission" date="2020-09" db="EMBL/GenBank/DDBJ databases">
        <authorList>
            <person name="Sun Q."/>
            <person name="Sedlacek I."/>
        </authorList>
    </citation>
    <scope>NUCLEOTIDE SEQUENCE</scope>
    <source>
        <strain evidence="8">CCM 7897</strain>
    </source>
</reference>
<evidence type="ECO:0000313" key="9">
    <source>
        <dbReference type="Proteomes" id="UP000606044"/>
    </source>
</evidence>
<sequence length="396" mass="40682">MSARAPLYWMALGAFAVGTESFMIAAILPEIALDLSVSTQVAGQLVSVFALTYAASSPLLTVLTGAVNRRMLLIGSMTFFVLANVVAAVAESYAGLVVARVFLAMAAGLYVPNATAVAGSLVPPNQRGWALSVVTSGLSLAIVFGVPLGALVGQGFGWRMTFVAVAGLAILAVVGLVAGLPKAVGAGIPVVSLQQRLDVLRFPAVWRPLAVTTLWATGPFMLYPYLASYVPVVSGLEGAWVGAVLFAWGGAAFLGLAIGGRATDKLGAGRVVNMTLPMLAFGLFGLSFTANLMPMSFALVPMLIGIAIWGFAAWAFYPAQQARLIAIAGVQNAPVILSLNASFHYFGFSLGAALGAVVLGMDGVRNLGFAGAAFVIAACILNLRPSRVPTACANAA</sequence>
<proteinExistence type="predicted"/>
<organism evidence="8 9">
    <name type="scientific">Azorhizobium oxalatiphilum</name>
    <dbReference type="NCBI Taxonomy" id="980631"/>
    <lineage>
        <taxon>Bacteria</taxon>
        <taxon>Pseudomonadati</taxon>
        <taxon>Pseudomonadota</taxon>
        <taxon>Alphaproteobacteria</taxon>
        <taxon>Hyphomicrobiales</taxon>
        <taxon>Xanthobacteraceae</taxon>
        <taxon>Azorhizobium</taxon>
    </lineage>
</organism>
<dbReference type="InterPro" id="IPR036259">
    <property type="entry name" value="MFS_trans_sf"/>
</dbReference>